<name>A0A195B4F0_9HYME</name>
<evidence type="ECO:0000313" key="2">
    <source>
        <dbReference type="Proteomes" id="UP000078540"/>
    </source>
</evidence>
<sequence>QITYPTIFPKRLKIISRSSSFVTGFNLQTNKTFSGGAISASGSFIFEMHTRDEELGAQHVVPTIYHGQQTYTTMFDLWHLFGLIVTGFLTQYNSIYALSTLSSASGITGLCNEVGLH</sequence>
<dbReference type="EMBL" id="KQ976604">
    <property type="protein sequence ID" value="KYM79371.1"/>
    <property type="molecule type" value="Genomic_DNA"/>
</dbReference>
<organism evidence="1 2">
    <name type="scientific">Atta colombica</name>
    <dbReference type="NCBI Taxonomy" id="520822"/>
    <lineage>
        <taxon>Eukaryota</taxon>
        <taxon>Metazoa</taxon>
        <taxon>Ecdysozoa</taxon>
        <taxon>Arthropoda</taxon>
        <taxon>Hexapoda</taxon>
        <taxon>Insecta</taxon>
        <taxon>Pterygota</taxon>
        <taxon>Neoptera</taxon>
        <taxon>Endopterygota</taxon>
        <taxon>Hymenoptera</taxon>
        <taxon>Apocrita</taxon>
        <taxon>Aculeata</taxon>
        <taxon>Formicoidea</taxon>
        <taxon>Formicidae</taxon>
        <taxon>Myrmicinae</taxon>
        <taxon>Atta</taxon>
    </lineage>
</organism>
<protein>
    <submittedName>
        <fullName evidence="1">Uncharacterized protein</fullName>
    </submittedName>
</protein>
<dbReference type="AlphaFoldDB" id="A0A195B4F0"/>
<keyword evidence="2" id="KW-1185">Reference proteome</keyword>
<accession>A0A195B4F0</accession>
<dbReference type="Proteomes" id="UP000078540">
    <property type="component" value="Unassembled WGS sequence"/>
</dbReference>
<gene>
    <name evidence="1" type="ORF">ALC53_10166</name>
</gene>
<proteinExistence type="predicted"/>
<reference evidence="1 2" key="1">
    <citation type="submission" date="2015-09" db="EMBL/GenBank/DDBJ databases">
        <title>Atta colombica WGS genome.</title>
        <authorList>
            <person name="Nygaard S."/>
            <person name="Hu H."/>
            <person name="Boomsma J."/>
            <person name="Zhang G."/>
        </authorList>
    </citation>
    <scope>NUCLEOTIDE SEQUENCE [LARGE SCALE GENOMIC DNA]</scope>
    <source>
        <strain evidence="1">Treedump-2</strain>
        <tissue evidence="1">Whole body</tissue>
    </source>
</reference>
<evidence type="ECO:0000313" key="1">
    <source>
        <dbReference type="EMBL" id="KYM79371.1"/>
    </source>
</evidence>
<feature type="non-terminal residue" evidence="1">
    <location>
        <position position="1"/>
    </location>
</feature>